<reference evidence="1" key="1">
    <citation type="submission" date="2021-01" db="EMBL/GenBank/DDBJ databases">
        <authorList>
            <person name="Corre E."/>
            <person name="Pelletier E."/>
            <person name="Niang G."/>
            <person name="Scheremetjew M."/>
            <person name="Finn R."/>
            <person name="Kale V."/>
            <person name="Holt S."/>
            <person name="Cochrane G."/>
            <person name="Meng A."/>
            <person name="Brown T."/>
            <person name="Cohen L."/>
        </authorList>
    </citation>
    <scope>NUCLEOTIDE SEQUENCE</scope>
    <source>
        <strain evidence="1">CCMP3107</strain>
    </source>
</reference>
<evidence type="ECO:0000313" key="1">
    <source>
        <dbReference type="EMBL" id="CAE0629472.1"/>
    </source>
</evidence>
<gene>
    <name evidence="1" type="ORF">HAKA00212_LOCUS8154</name>
</gene>
<proteinExistence type="predicted"/>
<sequence length="356" mass="36283">MFKFFTDAVETAVQVTGVGQVAESIGIKVEANIYENGVQATVSGPLADVAETVVNAPAAIGDAICDGAKVVTDAVETVVQETGIGHAAECIGIKVEENIHENGFQGTVSGPLAVVATAGMADKVQANMKLKSSGGDFGGVGDAVVKDGELVLGSANVSADSRGAGAQASAGVSVDSGFKPIREMRDVGNIGREIIDKLEASNKGAVVSSILEHLNCDVGALVSSLLNTILDSMVGAPVDIILDALHELAQVYVSLGFGVTVGGGAKLLAGQETEVQIADKKQVFHMYEFGGKLAVGGLSGGFGVTKEGNTFDNMEKGVMFVVNGSVNSVNVSCSMIVTTNIGSQDIIEFIKNAVSC</sequence>
<organism evidence="1">
    <name type="scientific">Heterosigma akashiwo</name>
    <name type="common">Chromophytic alga</name>
    <name type="synonym">Heterosigma carterae</name>
    <dbReference type="NCBI Taxonomy" id="2829"/>
    <lineage>
        <taxon>Eukaryota</taxon>
        <taxon>Sar</taxon>
        <taxon>Stramenopiles</taxon>
        <taxon>Ochrophyta</taxon>
        <taxon>Raphidophyceae</taxon>
        <taxon>Chattonellales</taxon>
        <taxon>Chattonellaceae</taxon>
        <taxon>Heterosigma</taxon>
    </lineage>
</organism>
<name>A0A6T5NQI2_HETAK</name>
<dbReference type="EMBL" id="HBIU01017518">
    <property type="protein sequence ID" value="CAE0629472.1"/>
    <property type="molecule type" value="Transcribed_RNA"/>
</dbReference>
<protein>
    <submittedName>
        <fullName evidence="1">Uncharacterized protein</fullName>
    </submittedName>
</protein>
<accession>A0A6T5NQI2</accession>
<dbReference type="AlphaFoldDB" id="A0A6T5NQI2"/>